<keyword evidence="4" id="KW-1185">Reference proteome</keyword>
<evidence type="ECO:0000259" key="2">
    <source>
        <dbReference type="Pfam" id="PF06580"/>
    </source>
</evidence>
<feature type="transmembrane region" description="Helical" evidence="1">
    <location>
        <begin position="76"/>
        <end position="95"/>
    </location>
</feature>
<dbReference type="GO" id="GO:0000155">
    <property type="term" value="F:phosphorelay sensor kinase activity"/>
    <property type="evidence" value="ECO:0007669"/>
    <property type="project" value="InterPro"/>
</dbReference>
<dbReference type="Gene3D" id="3.30.565.10">
    <property type="entry name" value="Histidine kinase-like ATPase, C-terminal domain"/>
    <property type="match status" value="1"/>
</dbReference>
<dbReference type="PANTHER" id="PTHR34220:SF7">
    <property type="entry name" value="SENSOR HISTIDINE KINASE YPDA"/>
    <property type="match status" value="1"/>
</dbReference>
<dbReference type="EMBL" id="SRLA01000003">
    <property type="protein sequence ID" value="TGE06285.1"/>
    <property type="molecule type" value="Genomic_DNA"/>
</dbReference>
<organism evidence="3 4">
    <name type="scientific">Hymenobacter fodinae</name>
    <dbReference type="NCBI Taxonomy" id="2510796"/>
    <lineage>
        <taxon>Bacteria</taxon>
        <taxon>Pseudomonadati</taxon>
        <taxon>Bacteroidota</taxon>
        <taxon>Cytophagia</taxon>
        <taxon>Cytophagales</taxon>
        <taxon>Hymenobacteraceae</taxon>
        <taxon>Hymenobacter</taxon>
    </lineage>
</organism>
<keyword evidence="1" id="KW-0812">Transmembrane</keyword>
<feature type="transmembrane region" description="Helical" evidence="1">
    <location>
        <begin position="43"/>
        <end position="64"/>
    </location>
</feature>
<dbReference type="Pfam" id="PF06580">
    <property type="entry name" value="His_kinase"/>
    <property type="match status" value="1"/>
</dbReference>
<sequence>MAASLPIVKTKTTWQRAWTVVIHVASWVGVATIPRLLSTNPPPFQLSFLIPPLLLAGFFYLNYHILIPQLFAKRRFLAYFGVVLVLLGLFYWPFISRATGITKRPPRRPRTEIVVNPAETPGQPARTRPVHSRPPQGIWMIGILVWIISSGLRITSEWFETERARRELQNNHLTAELAFLKSQVSPHFLFNTLNNIYSLAQLKADEAPEAILQLSQLMRYMLYESAAPRVPLEREVAYVRTYMDLQRLRLTPEQADISFTVEGNLNGCMIEPMLLIPFVENAFKHGISARHHSRIAVHLAVAGQQLQFNVTNTRFPEAKADHDPNSGIGLPNVQQRLALLYPDRYTLQLDQTPTEYAVALTLTLAYAPLPVS</sequence>
<dbReference type="InterPro" id="IPR010559">
    <property type="entry name" value="Sig_transdc_His_kin_internal"/>
</dbReference>
<dbReference type="PANTHER" id="PTHR34220">
    <property type="entry name" value="SENSOR HISTIDINE KINASE YPDA"/>
    <property type="match status" value="1"/>
</dbReference>
<keyword evidence="3" id="KW-0808">Transferase</keyword>
<name>A0A4Z0P3Q2_9BACT</name>
<accession>A0A4Z0P3Q2</accession>
<evidence type="ECO:0000313" key="3">
    <source>
        <dbReference type="EMBL" id="TGE06285.1"/>
    </source>
</evidence>
<keyword evidence="1" id="KW-1133">Transmembrane helix</keyword>
<feature type="transmembrane region" description="Helical" evidence="1">
    <location>
        <begin position="17"/>
        <end position="37"/>
    </location>
</feature>
<dbReference type="AlphaFoldDB" id="A0A4Z0P3Q2"/>
<feature type="domain" description="Signal transduction histidine kinase internal region" evidence="2">
    <location>
        <begin position="175"/>
        <end position="251"/>
    </location>
</feature>
<keyword evidence="1" id="KW-0472">Membrane</keyword>
<keyword evidence="3" id="KW-0418">Kinase</keyword>
<dbReference type="SUPFAM" id="SSF55874">
    <property type="entry name" value="ATPase domain of HSP90 chaperone/DNA topoisomerase II/histidine kinase"/>
    <property type="match status" value="1"/>
</dbReference>
<dbReference type="Proteomes" id="UP000298337">
    <property type="component" value="Unassembled WGS sequence"/>
</dbReference>
<evidence type="ECO:0000256" key="1">
    <source>
        <dbReference type="SAM" id="Phobius"/>
    </source>
</evidence>
<dbReference type="InterPro" id="IPR050640">
    <property type="entry name" value="Bact_2-comp_sensor_kinase"/>
</dbReference>
<dbReference type="RefSeq" id="WP_135435077.1">
    <property type="nucleotide sequence ID" value="NZ_SRLA01000003.1"/>
</dbReference>
<evidence type="ECO:0000313" key="4">
    <source>
        <dbReference type="Proteomes" id="UP000298337"/>
    </source>
</evidence>
<protein>
    <submittedName>
        <fullName evidence="3">Histidine kinase</fullName>
    </submittedName>
</protein>
<gene>
    <name evidence="3" type="ORF">EU556_15650</name>
</gene>
<dbReference type="GO" id="GO:0016020">
    <property type="term" value="C:membrane"/>
    <property type="evidence" value="ECO:0007669"/>
    <property type="project" value="InterPro"/>
</dbReference>
<proteinExistence type="predicted"/>
<comment type="caution">
    <text evidence="3">The sequence shown here is derived from an EMBL/GenBank/DDBJ whole genome shotgun (WGS) entry which is preliminary data.</text>
</comment>
<dbReference type="OrthoDB" id="9792992at2"/>
<dbReference type="InterPro" id="IPR036890">
    <property type="entry name" value="HATPase_C_sf"/>
</dbReference>
<reference evidence="3 4" key="1">
    <citation type="submission" date="2019-04" db="EMBL/GenBank/DDBJ databases">
        <authorList>
            <person name="Feng G."/>
            <person name="Zhang J."/>
            <person name="Zhu H."/>
        </authorList>
    </citation>
    <scope>NUCLEOTIDE SEQUENCE [LARGE SCALE GENOMIC DNA]</scope>
    <source>
        <strain evidence="3 4">92R-1</strain>
    </source>
</reference>